<keyword evidence="2" id="KW-1185">Reference proteome</keyword>
<proteinExistence type="predicted"/>
<evidence type="ECO:0000313" key="1">
    <source>
        <dbReference type="EMBL" id="KAJ5724569.1"/>
    </source>
</evidence>
<dbReference type="Proteomes" id="UP001215712">
    <property type="component" value="Unassembled WGS sequence"/>
</dbReference>
<evidence type="ECO:0000313" key="2">
    <source>
        <dbReference type="Proteomes" id="UP001215712"/>
    </source>
</evidence>
<gene>
    <name evidence="1" type="ORF">N7493_006297</name>
</gene>
<dbReference type="SUPFAM" id="SSF46689">
    <property type="entry name" value="Homeodomain-like"/>
    <property type="match status" value="1"/>
</dbReference>
<sequence length="142" mass="16011">MIKNTSLTIYEIADAADYSPQTITRIRLTMTLPSTPRACSNHAGPQQRIIPYILKALCDHLQTHPHLYLDEMATFLWENFNIFVSPRTVGRELAETGYETLTYEISISITFHNSAHITWSTWTSQDATNVQDVDGLAGLLVV</sequence>
<dbReference type="InterPro" id="IPR009057">
    <property type="entry name" value="Homeodomain-like_sf"/>
</dbReference>
<name>A0AAD6HKR6_9EURO</name>
<dbReference type="AlphaFoldDB" id="A0AAD6HKR6"/>
<reference evidence="1" key="2">
    <citation type="submission" date="2023-01" db="EMBL/GenBank/DDBJ databases">
        <authorList>
            <person name="Petersen C."/>
        </authorList>
    </citation>
    <scope>NUCLEOTIDE SEQUENCE</scope>
    <source>
        <strain evidence="1">IBT 17514</strain>
    </source>
</reference>
<comment type="caution">
    <text evidence="1">The sequence shown here is derived from an EMBL/GenBank/DDBJ whole genome shotgun (WGS) entry which is preliminary data.</text>
</comment>
<organism evidence="1 2">
    <name type="scientific">Penicillium malachiteum</name>
    <dbReference type="NCBI Taxonomy" id="1324776"/>
    <lineage>
        <taxon>Eukaryota</taxon>
        <taxon>Fungi</taxon>
        <taxon>Dikarya</taxon>
        <taxon>Ascomycota</taxon>
        <taxon>Pezizomycotina</taxon>
        <taxon>Eurotiomycetes</taxon>
        <taxon>Eurotiomycetidae</taxon>
        <taxon>Eurotiales</taxon>
        <taxon>Aspergillaceae</taxon>
        <taxon>Penicillium</taxon>
    </lineage>
</organism>
<reference evidence="1" key="1">
    <citation type="journal article" date="2023" name="IMA Fungus">
        <title>Comparative genomic study of the Penicillium genus elucidates a diverse pangenome and 15 lateral gene transfer events.</title>
        <authorList>
            <person name="Petersen C."/>
            <person name="Sorensen T."/>
            <person name="Nielsen M.R."/>
            <person name="Sondergaard T.E."/>
            <person name="Sorensen J.L."/>
            <person name="Fitzpatrick D.A."/>
            <person name="Frisvad J.C."/>
            <person name="Nielsen K.L."/>
        </authorList>
    </citation>
    <scope>NUCLEOTIDE SEQUENCE</scope>
    <source>
        <strain evidence="1">IBT 17514</strain>
    </source>
</reference>
<accession>A0AAD6HKR6</accession>
<dbReference type="EMBL" id="JAQJAN010000008">
    <property type="protein sequence ID" value="KAJ5724569.1"/>
    <property type="molecule type" value="Genomic_DNA"/>
</dbReference>
<protein>
    <submittedName>
        <fullName evidence="1">Transposase</fullName>
    </submittedName>
</protein>